<dbReference type="GO" id="GO:0005634">
    <property type="term" value="C:nucleus"/>
    <property type="evidence" value="ECO:0007669"/>
    <property type="project" value="UniProtKB-SubCell"/>
</dbReference>
<keyword evidence="2" id="KW-0805">Transcription regulation</keyword>
<dbReference type="InterPro" id="IPR028322">
    <property type="entry name" value="PNRC-like_rgn"/>
</dbReference>
<evidence type="ECO:0000256" key="6">
    <source>
        <dbReference type="SAM" id="MobiDB-lite"/>
    </source>
</evidence>
<protein>
    <submittedName>
        <fullName evidence="8">Proline-rich nuclear receptor coactivator 2-like</fullName>
    </submittedName>
</protein>
<feature type="compositionally biased region" description="Basic residues" evidence="6">
    <location>
        <begin position="16"/>
        <end position="29"/>
    </location>
</feature>
<dbReference type="InterPro" id="IPR026780">
    <property type="entry name" value="PNRC1/2"/>
</dbReference>
<keyword evidence="7" id="KW-1185">Reference proteome</keyword>
<keyword evidence="3" id="KW-0010">Activator</keyword>
<feature type="compositionally biased region" description="Pro residues" evidence="6">
    <location>
        <begin position="88"/>
        <end position="100"/>
    </location>
</feature>
<evidence type="ECO:0000256" key="1">
    <source>
        <dbReference type="ARBA" id="ARBA00004123"/>
    </source>
</evidence>
<evidence type="ECO:0000256" key="5">
    <source>
        <dbReference type="ARBA" id="ARBA00023242"/>
    </source>
</evidence>
<keyword evidence="4" id="KW-0804">Transcription</keyword>
<evidence type="ECO:0000256" key="2">
    <source>
        <dbReference type="ARBA" id="ARBA00023015"/>
    </source>
</evidence>
<sequence length="130" mass="14411">MTLGSFNSTESPVRAKTYRRKSSPRKNNRLKNDRSFKTKAFHDATTLSSLDSHYKEKTSVAIPVPRRRNSEGLASSPSETHYAGPKFSSPPPPSVLPKPPSHWLSYSDMGLQTDVAAMSQHLRSLLKVAS</sequence>
<evidence type="ECO:0000313" key="8">
    <source>
        <dbReference type="RefSeq" id="XP_031571202.1"/>
    </source>
</evidence>
<feature type="region of interest" description="Disordered" evidence="6">
    <location>
        <begin position="52"/>
        <end position="102"/>
    </location>
</feature>
<dbReference type="Pfam" id="PF15365">
    <property type="entry name" value="PNRC"/>
    <property type="match status" value="1"/>
</dbReference>
<keyword evidence="5" id="KW-0539">Nucleus</keyword>
<dbReference type="AlphaFoldDB" id="A0A6P8IW16"/>
<organism evidence="7 8">
    <name type="scientific">Actinia tenebrosa</name>
    <name type="common">Australian red waratah sea anemone</name>
    <dbReference type="NCBI Taxonomy" id="6105"/>
    <lineage>
        <taxon>Eukaryota</taxon>
        <taxon>Metazoa</taxon>
        <taxon>Cnidaria</taxon>
        <taxon>Anthozoa</taxon>
        <taxon>Hexacorallia</taxon>
        <taxon>Actiniaria</taxon>
        <taxon>Actiniidae</taxon>
        <taxon>Actinia</taxon>
    </lineage>
</organism>
<reference evidence="8" key="1">
    <citation type="submission" date="2025-08" db="UniProtKB">
        <authorList>
            <consortium name="RefSeq"/>
        </authorList>
    </citation>
    <scope>IDENTIFICATION</scope>
    <source>
        <tissue evidence="8">Tentacle</tissue>
    </source>
</reference>
<evidence type="ECO:0000313" key="7">
    <source>
        <dbReference type="Proteomes" id="UP000515163"/>
    </source>
</evidence>
<gene>
    <name evidence="8" type="primary">LOC116305442</name>
</gene>
<dbReference type="KEGG" id="aten:116305442"/>
<evidence type="ECO:0000256" key="3">
    <source>
        <dbReference type="ARBA" id="ARBA00023159"/>
    </source>
</evidence>
<dbReference type="RefSeq" id="XP_031571202.1">
    <property type="nucleotide sequence ID" value="XM_031715342.1"/>
</dbReference>
<name>A0A6P8IW16_ACTTE</name>
<feature type="compositionally biased region" description="Polar residues" evidence="6">
    <location>
        <begin position="1"/>
        <end position="11"/>
    </location>
</feature>
<feature type="region of interest" description="Disordered" evidence="6">
    <location>
        <begin position="1"/>
        <end position="37"/>
    </location>
</feature>
<proteinExistence type="predicted"/>
<comment type="subcellular location">
    <subcellularLocation>
        <location evidence="1">Nucleus</location>
    </subcellularLocation>
</comment>
<dbReference type="PANTHER" id="PTHR15405">
    <property type="entry name" value="PROLINE-RICH NUCLEAR RECEPTOR COACTIVATOR"/>
    <property type="match status" value="1"/>
</dbReference>
<dbReference type="InParanoid" id="A0A6P8IW16"/>
<evidence type="ECO:0000256" key="4">
    <source>
        <dbReference type="ARBA" id="ARBA00023163"/>
    </source>
</evidence>
<dbReference type="Proteomes" id="UP000515163">
    <property type="component" value="Unplaced"/>
</dbReference>
<accession>A0A6P8IW16</accession>
<dbReference type="GO" id="GO:0016071">
    <property type="term" value="P:mRNA metabolic process"/>
    <property type="evidence" value="ECO:0007669"/>
    <property type="project" value="UniProtKB-ARBA"/>
</dbReference>
<dbReference type="OrthoDB" id="5994534at2759"/>
<dbReference type="GeneID" id="116305442"/>